<feature type="region of interest" description="Disordered" evidence="1">
    <location>
        <begin position="484"/>
        <end position="503"/>
    </location>
</feature>
<feature type="compositionally biased region" description="Basic and acidic residues" evidence="1">
    <location>
        <begin position="288"/>
        <end position="300"/>
    </location>
</feature>
<name>A0A401GJ81_9APHY</name>
<organism evidence="3 4">
    <name type="scientific">Sparassis crispa</name>
    <dbReference type="NCBI Taxonomy" id="139825"/>
    <lineage>
        <taxon>Eukaryota</taxon>
        <taxon>Fungi</taxon>
        <taxon>Dikarya</taxon>
        <taxon>Basidiomycota</taxon>
        <taxon>Agaricomycotina</taxon>
        <taxon>Agaricomycetes</taxon>
        <taxon>Polyporales</taxon>
        <taxon>Sparassidaceae</taxon>
        <taxon>Sparassis</taxon>
    </lineage>
</organism>
<evidence type="ECO:0000313" key="4">
    <source>
        <dbReference type="Proteomes" id="UP000287166"/>
    </source>
</evidence>
<keyword evidence="4" id="KW-1185">Reference proteome</keyword>
<dbReference type="GeneID" id="38779092"/>
<feature type="compositionally biased region" description="Pro residues" evidence="1">
    <location>
        <begin position="489"/>
        <end position="498"/>
    </location>
</feature>
<evidence type="ECO:0000256" key="2">
    <source>
        <dbReference type="SAM" id="Phobius"/>
    </source>
</evidence>
<dbReference type="EMBL" id="BFAD01000004">
    <property type="protein sequence ID" value="GBE82175.1"/>
    <property type="molecule type" value="Genomic_DNA"/>
</dbReference>
<accession>A0A401GJ81</accession>
<dbReference type="OrthoDB" id="2983908at2759"/>
<feature type="region of interest" description="Disordered" evidence="1">
    <location>
        <begin position="549"/>
        <end position="601"/>
    </location>
</feature>
<gene>
    <name evidence="3" type="ORF">SCP_0405550</name>
</gene>
<reference evidence="3 4" key="1">
    <citation type="journal article" date="2018" name="Sci. Rep.">
        <title>Genome sequence of the cauliflower mushroom Sparassis crispa (Hanabiratake) and its association with beneficial usage.</title>
        <authorList>
            <person name="Kiyama R."/>
            <person name="Furutani Y."/>
            <person name="Kawaguchi K."/>
            <person name="Nakanishi T."/>
        </authorList>
    </citation>
    <scope>NUCLEOTIDE SEQUENCE [LARGE SCALE GENOMIC DNA]</scope>
</reference>
<sequence>MARKDPRPKRAGRKLNHTGPKPKSNRTNQKEEQAPGLQSINLEEKQPPDFQSISSYRHYKTTTSKAKGPSPTARPQIKPASDVNVKVIPVGSTLTVLPTGTFTAHTGALPLIPSSTPHVSTPGTTPGFSPLPPLASFAATSSVSSLLHETVPTESLEAKQRQVQSQPTKHVSTVAIALVAVGVAFLLLGIFIVFRICRRPRRRTCPTPSLPILQDPFTDEDVVGDEESLFGGKERASGRPESNVLWTWTQYSQPSLRKPEFTTAGLPERTGDAQMNVAPAKRNSTGFSEKRTSLTVEERSAAPSQLPMQQAHTALSRAANRVSAMSMSVYPGSPLSTAGPGIGVALGGASPLTADGMPVLQRSISKPSTQRLLKNRRSVRYSMYDPSQIGEDLSQSNPDVYDGAQVTSPVPSPNALPKSKSVQGRARVKTPYAPGVLRTSSSVSAFLGRDPNPFEDSQYILPPLSPALKTDALRERDTRALASALGLASPPPPSPQPTLYPDDSITRRQSRVIGHGRGQSEAMSPSMEASARLGNLMLADFTSMASLPSTRAISGSDQPPVRTKSTRKRADDKPPRVPSPPPMPSLAQMALAHTNPQDYADYRSPTYSIYGLYEADRKSRAPGEGGY</sequence>
<evidence type="ECO:0000313" key="3">
    <source>
        <dbReference type="EMBL" id="GBE82175.1"/>
    </source>
</evidence>
<dbReference type="STRING" id="139825.A0A401GJ81"/>
<feature type="region of interest" description="Disordered" evidence="1">
    <location>
        <begin position="281"/>
        <end position="308"/>
    </location>
</feature>
<keyword evidence="2" id="KW-1133">Transmembrane helix</keyword>
<protein>
    <recommendedName>
        <fullName evidence="5">Transmembrane protein</fullName>
    </recommendedName>
</protein>
<feature type="compositionally biased region" description="Basic residues" evidence="1">
    <location>
        <begin position="1"/>
        <end position="16"/>
    </location>
</feature>
<feature type="compositionally biased region" description="Polar residues" evidence="1">
    <location>
        <begin position="49"/>
        <end position="65"/>
    </location>
</feature>
<feature type="region of interest" description="Disordered" evidence="1">
    <location>
        <begin position="1"/>
        <end position="78"/>
    </location>
</feature>
<evidence type="ECO:0000256" key="1">
    <source>
        <dbReference type="SAM" id="MobiDB-lite"/>
    </source>
</evidence>
<feature type="region of interest" description="Disordered" evidence="1">
    <location>
        <begin position="407"/>
        <end position="426"/>
    </location>
</feature>
<dbReference type="InParanoid" id="A0A401GJ81"/>
<keyword evidence="2" id="KW-0472">Membrane</keyword>
<dbReference type="Proteomes" id="UP000287166">
    <property type="component" value="Unassembled WGS sequence"/>
</dbReference>
<comment type="caution">
    <text evidence="3">The sequence shown here is derived from an EMBL/GenBank/DDBJ whole genome shotgun (WGS) entry which is preliminary data.</text>
</comment>
<feature type="transmembrane region" description="Helical" evidence="2">
    <location>
        <begin position="171"/>
        <end position="194"/>
    </location>
</feature>
<dbReference type="AlphaFoldDB" id="A0A401GJ81"/>
<evidence type="ECO:0008006" key="5">
    <source>
        <dbReference type="Google" id="ProtNLM"/>
    </source>
</evidence>
<dbReference type="RefSeq" id="XP_027613088.1">
    <property type="nucleotide sequence ID" value="XM_027757287.1"/>
</dbReference>
<proteinExistence type="predicted"/>
<keyword evidence="2" id="KW-0812">Transmembrane</keyword>